<dbReference type="RefSeq" id="WP_208429625.1">
    <property type="nucleotide sequence ID" value="NZ_JAEPRJ010000001.1"/>
</dbReference>
<dbReference type="EMBL" id="JAEPRJ010000001">
    <property type="protein sequence ID" value="MBK5898192.1"/>
    <property type="molecule type" value="Genomic_DNA"/>
</dbReference>
<proteinExistence type="predicted"/>
<evidence type="ECO:0000313" key="4">
    <source>
        <dbReference type="EMBL" id="MBK5898192.1"/>
    </source>
</evidence>
<keyword evidence="2" id="KW-0812">Transmembrane</keyword>
<feature type="region of interest" description="Disordered" evidence="1">
    <location>
        <begin position="450"/>
        <end position="506"/>
    </location>
</feature>
<dbReference type="PANTHER" id="PTHR35788">
    <property type="entry name" value="EXPORTED PROTEIN-RELATED"/>
    <property type="match status" value="1"/>
</dbReference>
<dbReference type="Proteomes" id="UP000604730">
    <property type="component" value="Unassembled WGS sequence"/>
</dbReference>
<accession>A0ABS1J243</accession>
<organism evidence="4 5">
    <name type="scientific">Catonella massiliensis</name>
    <dbReference type="NCBI Taxonomy" id="2799636"/>
    <lineage>
        <taxon>Bacteria</taxon>
        <taxon>Bacillati</taxon>
        <taxon>Bacillota</taxon>
        <taxon>Clostridia</taxon>
        <taxon>Lachnospirales</taxon>
        <taxon>Lachnospiraceae</taxon>
        <taxon>Catonella</taxon>
    </lineage>
</organism>
<reference evidence="4 5" key="1">
    <citation type="submission" date="2021-01" db="EMBL/GenBank/DDBJ databases">
        <title>Isolation and description of Catonella massiliensis sp. nov., a novel Catonella species, isolated from a stable periodontitis subject.</title>
        <authorList>
            <person name="Antezack A."/>
            <person name="Boxberger M."/>
            <person name="La Scola B."/>
            <person name="Monnet-Corti V."/>
        </authorList>
    </citation>
    <scope>NUCLEOTIDE SEQUENCE [LARGE SCALE GENOMIC DNA]</scope>
    <source>
        <strain evidence="4 5">Marseille-Q4567</strain>
    </source>
</reference>
<name>A0ABS1J243_9FIRM</name>
<dbReference type="Pfam" id="PF12229">
    <property type="entry name" value="PG_binding_4"/>
    <property type="match status" value="1"/>
</dbReference>
<gene>
    <name evidence="4" type="ORF">JJN12_10455</name>
</gene>
<feature type="transmembrane region" description="Helical" evidence="2">
    <location>
        <begin position="21"/>
        <end position="44"/>
    </location>
</feature>
<dbReference type="InterPro" id="IPR022029">
    <property type="entry name" value="YoaR-like_PG-bd"/>
</dbReference>
<dbReference type="Pfam" id="PF04294">
    <property type="entry name" value="VanW"/>
    <property type="match status" value="1"/>
</dbReference>
<keyword evidence="5" id="KW-1185">Reference proteome</keyword>
<evidence type="ECO:0000256" key="2">
    <source>
        <dbReference type="SAM" id="Phobius"/>
    </source>
</evidence>
<dbReference type="InterPro" id="IPR007391">
    <property type="entry name" value="Vancomycin_resist_VanW"/>
</dbReference>
<evidence type="ECO:0000259" key="3">
    <source>
        <dbReference type="Pfam" id="PF12229"/>
    </source>
</evidence>
<comment type="caution">
    <text evidence="4">The sequence shown here is derived from an EMBL/GenBank/DDBJ whole genome shotgun (WGS) entry which is preliminary data.</text>
</comment>
<dbReference type="InterPro" id="IPR052913">
    <property type="entry name" value="Glycopeptide_resist_protein"/>
</dbReference>
<feature type="domain" description="YoaR-like putative peptidoglycan binding" evidence="3">
    <location>
        <begin position="102"/>
        <end position="209"/>
    </location>
</feature>
<keyword evidence="2" id="KW-1133">Transmembrane helix</keyword>
<evidence type="ECO:0000313" key="5">
    <source>
        <dbReference type="Proteomes" id="UP000604730"/>
    </source>
</evidence>
<feature type="compositionally biased region" description="Basic and acidic residues" evidence="1">
    <location>
        <begin position="450"/>
        <end position="487"/>
    </location>
</feature>
<keyword evidence="2" id="KW-0472">Membrane</keyword>
<dbReference type="PANTHER" id="PTHR35788:SF1">
    <property type="entry name" value="EXPORTED PROTEIN"/>
    <property type="match status" value="1"/>
</dbReference>
<protein>
    <submittedName>
        <fullName evidence="4">VanW family protein</fullName>
    </submittedName>
</protein>
<evidence type="ECO:0000256" key="1">
    <source>
        <dbReference type="SAM" id="MobiDB-lite"/>
    </source>
</evidence>
<sequence length="506" mass="55586">MKRKSKSKNKSRRNSRKKLIISIYGILAVLVITTAGLVVTVSALGSKKEGIICEGIRVNGIDVGGKTEEQAEKIIADYAAKVQSKELVVSVTENGEVQGTESVSLKNLGVKAKSHNIVEEISKIGEEGNIIERYKEIKEAKENKPEYNLEFSYDSKKIDSFVKSVAKKYNIAPENATLTRTNGHFVVGGGKNGRSLNTKEAASIAKKDVKAYIESLPEGIDNTKKAEFTLDTKKPKYGREELSMVTDLLGTYTTRFNPAGGRGQNVANGCRLINGSVLMPGETLSANAKMAPYTLQNGYGMGTAYVEGKIVPDMGGGICQVSSTLYNAVLFSELGVVQRQNHSMSVDYVDLARDAAIAGTWKDLKFKNTTEYPIYIEGMANGGMITFNVYGHETRDVAHRKVELASVVLSRENGSRAQLYKYIYKDGVLVDKVLVNTSSYRPHEYEIEAAKKKAEEEKKKKEEEEKKKEEEKENKSSENNENKDKNTSPKKPAPSDGGDSEEGIEG</sequence>